<dbReference type="Proteomes" id="UP000095285">
    <property type="component" value="Unassembled WGS sequence"/>
</dbReference>
<keyword evidence="2" id="KW-1185">Reference proteome</keyword>
<organism evidence="2 3">
    <name type="scientific">Loa loa</name>
    <name type="common">Eye worm</name>
    <name type="synonym">Filaria loa</name>
    <dbReference type="NCBI Taxonomy" id="7209"/>
    <lineage>
        <taxon>Eukaryota</taxon>
        <taxon>Metazoa</taxon>
        <taxon>Ecdysozoa</taxon>
        <taxon>Nematoda</taxon>
        <taxon>Chromadorea</taxon>
        <taxon>Rhabditida</taxon>
        <taxon>Spirurina</taxon>
        <taxon>Spiruromorpha</taxon>
        <taxon>Filarioidea</taxon>
        <taxon>Onchocercidae</taxon>
        <taxon>Loa</taxon>
    </lineage>
</organism>
<reference evidence="2" key="1">
    <citation type="submission" date="2012-04" db="EMBL/GenBank/DDBJ databases">
        <title>The Genome Sequence of Loa loa.</title>
        <authorList>
            <consortium name="The Broad Institute Genome Sequencing Platform"/>
            <consortium name="Broad Institute Genome Sequencing Center for Infectious Disease"/>
            <person name="Nutman T.B."/>
            <person name="Fink D.L."/>
            <person name="Russ C."/>
            <person name="Young S."/>
            <person name="Zeng Q."/>
            <person name="Gargeya S."/>
            <person name="Alvarado L."/>
            <person name="Berlin A."/>
            <person name="Chapman S.B."/>
            <person name="Chen Z."/>
            <person name="Freedman E."/>
            <person name="Gellesch M."/>
            <person name="Goldberg J."/>
            <person name="Griggs A."/>
            <person name="Gujja S."/>
            <person name="Heilman E.R."/>
            <person name="Heiman D."/>
            <person name="Howarth C."/>
            <person name="Mehta T."/>
            <person name="Neiman D."/>
            <person name="Pearson M."/>
            <person name="Roberts A."/>
            <person name="Saif S."/>
            <person name="Shea T."/>
            <person name="Shenoy N."/>
            <person name="Sisk P."/>
            <person name="Stolte C."/>
            <person name="Sykes S."/>
            <person name="White J."/>
            <person name="Yandava C."/>
            <person name="Haas B."/>
            <person name="Henn M.R."/>
            <person name="Nusbaum C."/>
            <person name="Birren B."/>
        </authorList>
    </citation>
    <scope>NUCLEOTIDE SEQUENCE [LARGE SCALE GENOMIC DNA]</scope>
</reference>
<evidence type="ECO:0000256" key="1">
    <source>
        <dbReference type="SAM" id="MobiDB-lite"/>
    </source>
</evidence>
<evidence type="ECO:0000313" key="2">
    <source>
        <dbReference type="Proteomes" id="UP000095285"/>
    </source>
</evidence>
<proteinExistence type="predicted"/>
<dbReference type="WBParaSite" id="EN70_1436">
    <property type="protein sequence ID" value="EN70_1436"/>
    <property type="gene ID" value="EN70_1436"/>
</dbReference>
<feature type="region of interest" description="Disordered" evidence="1">
    <location>
        <begin position="1"/>
        <end position="24"/>
    </location>
</feature>
<protein>
    <submittedName>
        <fullName evidence="3">Transcriptional regulator</fullName>
    </submittedName>
</protein>
<evidence type="ECO:0000313" key="3">
    <source>
        <dbReference type="WBParaSite" id="EN70_1436"/>
    </source>
</evidence>
<name>A0A1I7VDX5_LOALO</name>
<reference evidence="3" key="2">
    <citation type="submission" date="2016-11" db="UniProtKB">
        <authorList>
            <consortium name="WormBaseParasite"/>
        </authorList>
    </citation>
    <scope>IDENTIFICATION</scope>
</reference>
<sequence>MRTHPAEVALQRAGGPEPELPANSIASNGRNICNACYRFSAPAAREFVSREICDR</sequence>
<dbReference type="AlphaFoldDB" id="A0A1I7VDX5"/>
<accession>A0A1I7VDX5</accession>